<dbReference type="Proteomes" id="UP001059041">
    <property type="component" value="Linkage Group LG8"/>
</dbReference>
<sequence>MASKTPSIPLEQASASHGPTQLPLGIHIRAAPLHLPLAPAPVHLPPAPLHLPPAPLHLPPAPLDLPPAPLDLPPAPLNLSVAGSSPPCASKWAQTTVRLRYKTVVDSKKTGSGSSSWVFFSSMEDLLANDPSVVPVLVVSSFPGSSSDPVTTVPSTSQPCMPLSRRGRCQNSCPCKSKHWKWQTNVTTF</sequence>
<evidence type="ECO:0000313" key="2">
    <source>
        <dbReference type="Proteomes" id="UP001059041"/>
    </source>
</evidence>
<accession>A0A9W7WRB9</accession>
<dbReference type="AlphaFoldDB" id="A0A9W7WRB9"/>
<reference evidence="1" key="1">
    <citation type="submission" date="2021-02" db="EMBL/GenBank/DDBJ databases">
        <title>Comparative genomics reveals that relaxation of natural selection precedes convergent phenotypic evolution of cavefish.</title>
        <authorList>
            <person name="Peng Z."/>
        </authorList>
    </citation>
    <scope>NUCLEOTIDE SEQUENCE</scope>
    <source>
        <tissue evidence="1">Muscle</tissue>
    </source>
</reference>
<dbReference type="EMBL" id="JAFHDT010000008">
    <property type="protein sequence ID" value="KAI7806972.1"/>
    <property type="molecule type" value="Genomic_DNA"/>
</dbReference>
<evidence type="ECO:0000313" key="1">
    <source>
        <dbReference type="EMBL" id="KAI7806972.1"/>
    </source>
</evidence>
<comment type="caution">
    <text evidence="1">The sequence shown here is derived from an EMBL/GenBank/DDBJ whole genome shotgun (WGS) entry which is preliminary data.</text>
</comment>
<name>A0A9W7WRB9_TRIRA</name>
<proteinExistence type="predicted"/>
<keyword evidence="2" id="KW-1185">Reference proteome</keyword>
<gene>
    <name evidence="1" type="ORF">IRJ41_016917</name>
</gene>
<organism evidence="1 2">
    <name type="scientific">Triplophysa rosa</name>
    <name type="common">Cave loach</name>
    <dbReference type="NCBI Taxonomy" id="992332"/>
    <lineage>
        <taxon>Eukaryota</taxon>
        <taxon>Metazoa</taxon>
        <taxon>Chordata</taxon>
        <taxon>Craniata</taxon>
        <taxon>Vertebrata</taxon>
        <taxon>Euteleostomi</taxon>
        <taxon>Actinopterygii</taxon>
        <taxon>Neopterygii</taxon>
        <taxon>Teleostei</taxon>
        <taxon>Ostariophysi</taxon>
        <taxon>Cypriniformes</taxon>
        <taxon>Nemacheilidae</taxon>
        <taxon>Triplophysa</taxon>
    </lineage>
</organism>
<protein>
    <submittedName>
        <fullName evidence="1">Uncharacterized protein</fullName>
    </submittedName>
</protein>